<comment type="caution">
    <text evidence="1">The sequence shown here is derived from an EMBL/GenBank/DDBJ whole genome shotgun (WGS) entry which is preliminary data.</text>
</comment>
<dbReference type="AlphaFoldDB" id="A0A844GBK4"/>
<organism evidence="1 2">
    <name type="scientific">Paludibacterium denitrificans</name>
    <dbReference type="NCBI Taxonomy" id="2675226"/>
    <lineage>
        <taxon>Bacteria</taxon>
        <taxon>Pseudomonadati</taxon>
        <taxon>Pseudomonadota</taxon>
        <taxon>Betaproteobacteria</taxon>
        <taxon>Neisseriales</taxon>
        <taxon>Chromobacteriaceae</taxon>
        <taxon>Paludibacterium</taxon>
    </lineage>
</organism>
<dbReference type="Proteomes" id="UP000446658">
    <property type="component" value="Unassembled WGS sequence"/>
</dbReference>
<accession>A0A844GBK4</accession>
<gene>
    <name evidence="1" type="ORF">GKE73_14840</name>
</gene>
<evidence type="ECO:0000313" key="1">
    <source>
        <dbReference type="EMBL" id="MTD33833.1"/>
    </source>
</evidence>
<protein>
    <submittedName>
        <fullName evidence="1">Uncharacterized protein</fullName>
    </submittedName>
</protein>
<sequence>MRHWTRKLAETWQGLSANLPTLHRDGITFSEDWLLQQLKKRLDSDDLTVEGLALLSHDSTLHLTLHRPVAAHLTLHFDFLAVDWPQRRLTLRYHATGQSASTSLVKRAFVNLLLSTLDYGSAPHLLRQLTQDLDWIDVQQQQLVFHLNRLPSAQRWLERPVFGQPLAARLAIRSLNTSPGQLRLRLGRATPTDTDKEKPC</sequence>
<reference evidence="1 2" key="1">
    <citation type="submission" date="2019-11" db="EMBL/GenBank/DDBJ databases">
        <title>Draft genome sequence of Paludibacterium sp. dN18-1.</title>
        <authorList>
            <person name="Im W.-T."/>
        </authorList>
    </citation>
    <scope>NUCLEOTIDE SEQUENCE [LARGE SCALE GENOMIC DNA]</scope>
    <source>
        <strain evidence="2">dN 18-1</strain>
    </source>
</reference>
<evidence type="ECO:0000313" key="2">
    <source>
        <dbReference type="Proteomes" id="UP000446658"/>
    </source>
</evidence>
<dbReference type="EMBL" id="WLYX01000001">
    <property type="protein sequence ID" value="MTD33833.1"/>
    <property type="molecule type" value="Genomic_DNA"/>
</dbReference>
<keyword evidence="2" id="KW-1185">Reference proteome</keyword>
<name>A0A844GBK4_9NEIS</name>
<proteinExistence type="predicted"/>
<dbReference type="RefSeq" id="WP_230370958.1">
    <property type="nucleotide sequence ID" value="NZ_WLYX01000001.1"/>
</dbReference>